<reference evidence="1" key="1">
    <citation type="journal article" date="2021" name="Mol. Plant Microbe Interact.">
        <title>Complete Genome Sequence of the Plant-Pathogenic Fungus Colletotrichum lupini.</title>
        <authorList>
            <person name="Baroncelli R."/>
            <person name="Pensec F."/>
            <person name="Da Lio D."/>
            <person name="Boufleur T."/>
            <person name="Vicente I."/>
            <person name="Sarrocco S."/>
            <person name="Picot A."/>
            <person name="Baraldi E."/>
            <person name="Sukno S."/>
            <person name="Thon M."/>
            <person name="Le Floch G."/>
        </authorList>
    </citation>
    <scope>NUCLEOTIDE SEQUENCE</scope>
    <source>
        <strain evidence="1">IMI 504893</strain>
    </source>
</reference>
<dbReference type="AlphaFoldDB" id="A0A9Q8WH41"/>
<evidence type="ECO:0000313" key="2">
    <source>
        <dbReference type="Proteomes" id="UP000830671"/>
    </source>
</evidence>
<sequence>MTRILLTLAASVTKTSRSMVSGASCGCIWPALRKLPVCRARSRQDELDQVEEGPLLFHLVNTPEAGFSCLLPTFGDGLSSRPQSTTIPLMKPEMPYLTPLNLSRFTSPLRPAPYTSIFVGVLGTFHEVTKANWALGLENGVSIRPLWEKLKTVFDLLGIHLASRIGPRARESLEKQTCLVLYVTDSRTQCDGTVYWDNLWSPKLMDIDCENLETRARIGEPNAFDLSLGANDYVALDSSHGYRRRDVPELSMTAYRLCLHNATHGTCSAKGFVDAKVASRAFLRTARRKRRHEKAVLIYCSLPPRPFQVTSLIQIILFMNAYLAPMGYPVDRARALHQIRVMYSILAFRRERSIKTSAGDRVLRSRSPFAGAKFT</sequence>
<evidence type="ECO:0000313" key="1">
    <source>
        <dbReference type="EMBL" id="UQC83199.1"/>
    </source>
</evidence>
<dbReference type="EMBL" id="CP019476">
    <property type="protein sequence ID" value="UQC83199.1"/>
    <property type="molecule type" value="Genomic_DNA"/>
</dbReference>
<gene>
    <name evidence="1" type="ORF">CLUP02_08693</name>
</gene>
<accession>A0A9Q8WH41</accession>
<dbReference type="GeneID" id="73342687"/>
<dbReference type="RefSeq" id="XP_049144820.1">
    <property type="nucleotide sequence ID" value="XM_049287677.1"/>
</dbReference>
<dbReference type="Proteomes" id="UP000830671">
    <property type="component" value="Chromosome 4"/>
</dbReference>
<organism evidence="1 2">
    <name type="scientific">Colletotrichum lupini</name>
    <dbReference type="NCBI Taxonomy" id="145971"/>
    <lineage>
        <taxon>Eukaryota</taxon>
        <taxon>Fungi</taxon>
        <taxon>Dikarya</taxon>
        <taxon>Ascomycota</taxon>
        <taxon>Pezizomycotina</taxon>
        <taxon>Sordariomycetes</taxon>
        <taxon>Hypocreomycetidae</taxon>
        <taxon>Glomerellales</taxon>
        <taxon>Glomerellaceae</taxon>
        <taxon>Colletotrichum</taxon>
        <taxon>Colletotrichum acutatum species complex</taxon>
    </lineage>
</organism>
<dbReference type="KEGG" id="clup:CLUP02_08693"/>
<keyword evidence="2" id="KW-1185">Reference proteome</keyword>
<name>A0A9Q8WH41_9PEZI</name>
<protein>
    <submittedName>
        <fullName evidence="1">Uncharacterized protein</fullName>
    </submittedName>
</protein>
<proteinExistence type="predicted"/>